<proteinExistence type="predicted"/>
<reference evidence="1" key="1">
    <citation type="submission" date="2020-10" db="EMBL/GenBank/DDBJ databases">
        <title>The Isolation and Genome Sequence of a Novel Cyanophage S-H9-2 from the Yellow Sea, China.</title>
        <authorList>
            <person name="Jiang T."/>
            <person name="Luo L."/>
        </authorList>
    </citation>
    <scope>NUCLEOTIDE SEQUENCE</scope>
</reference>
<dbReference type="EMBL" id="MW147367">
    <property type="protein sequence ID" value="QPB08414.1"/>
    <property type="molecule type" value="Genomic_DNA"/>
</dbReference>
<dbReference type="RefSeq" id="YP_010669399.1">
    <property type="nucleotide sequence ID" value="NC_070960.1"/>
</dbReference>
<evidence type="ECO:0000313" key="1">
    <source>
        <dbReference type="EMBL" id="QPB08414.1"/>
    </source>
</evidence>
<accession>A0A873WTE5</accession>
<keyword evidence="2" id="KW-1185">Reference proteome</keyword>
<dbReference type="GeneID" id="77945569"/>
<dbReference type="Pfam" id="PF20025">
    <property type="entry name" value="DUF6433"/>
    <property type="match status" value="1"/>
</dbReference>
<protein>
    <submittedName>
        <fullName evidence="1">Uncharacterized protein</fullName>
    </submittedName>
</protein>
<dbReference type="InterPro" id="IPR045491">
    <property type="entry name" value="DUF6433"/>
</dbReference>
<organism evidence="1 2">
    <name type="scientific">Synechococcus phage S-H9-2</name>
    <dbReference type="NCBI Taxonomy" id="2783669"/>
    <lineage>
        <taxon>Viruses</taxon>
        <taxon>Duplodnaviria</taxon>
        <taxon>Heunggongvirae</taxon>
        <taxon>Uroviricota</taxon>
        <taxon>Caudoviricetes</taxon>
        <taxon>Pantevenvirales</taxon>
        <taxon>Kyanoviridae</taxon>
        <taxon>Yushanluvirus</taxon>
        <taxon>Yushanluvirus satich</taxon>
    </lineage>
</organism>
<dbReference type="KEGG" id="vg:77945569"/>
<name>A0A873WTE5_9CAUD</name>
<sequence length="144" mass="16389">MKLLISEVLQKVSNAKTKSQKIKLLQEHNTNALRSLLIANYDESIVSLLPEGNVPFTPNDAPKGTDHSVLEKEYRRLYLFFKGGNSSLKQTQRENLFIQLLEGLCEEEANLLVLVKDKALQKKYKITRACVEEAFPQIKWGGRS</sequence>
<evidence type="ECO:0000313" key="2">
    <source>
        <dbReference type="Proteomes" id="UP000662754"/>
    </source>
</evidence>
<dbReference type="Proteomes" id="UP000662754">
    <property type="component" value="Segment"/>
</dbReference>